<evidence type="ECO:0000256" key="1">
    <source>
        <dbReference type="SAM" id="SignalP"/>
    </source>
</evidence>
<name>A0A0C9XVF4_9AGAR</name>
<dbReference type="Proteomes" id="UP000054477">
    <property type="component" value="Unassembled WGS sequence"/>
</dbReference>
<feature type="signal peptide" evidence="1">
    <location>
        <begin position="1"/>
        <end position="18"/>
    </location>
</feature>
<feature type="chain" id="PRO_5002206436" description="Secreted protein" evidence="1">
    <location>
        <begin position="19"/>
        <end position="118"/>
    </location>
</feature>
<keyword evidence="1" id="KW-0732">Signal</keyword>
<reference evidence="3" key="2">
    <citation type="submission" date="2015-01" db="EMBL/GenBank/DDBJ databases">
        <title>Evolutionary Origins and Diversification of the Mycorrhizal Mutualists.</title>
        <authorList>
            <consortium name="DOE Joint Genome Institute"/>
            <consortium name="Mycorrhizal Genomics Consortium"/>
            <person name="Kohler A."/>
            <person name="Kuo A."/>
            <person name="Nagy L.G."/>
            <person name="Floudas D."/>
            <person name="Copeland A."/>
            <person name="Barry K.W."/>
            <person name="Cichocki N."/>
            <person name="Veneault-Fourrey C."/>
            <person name="LaButti K."/>
            <person name="Lindquist E.A."/>
            <person name="Lipzen A."/>
            <person name="Lundell T."/>
            <person name="Morin E."/>
            <person name="Murat C."/>
            <person name="Riley R."/>
            <person name="Ohm R."/>
            <person name="Sun H."/>
            <person name="Tunlid A."/>
            <person name="Henrissat B."/>
            <person name="Grigoriev I.V."/>
            <person name="Hibbett D.S."/>
            <person name="Martin F."/>
        </authorList>
    </citation>
    <scope>NUCLEOTIDE SEQUENCE [LARGE SCALE GENOMIC DNA]</scope>
    <source>
        <strain evidence="3">LaAM-08-1</strain>
    </source>
</reference>
<reference evidence="2 3" key="1">
    <citation type="submission" date="2014-04" db="EMBL/GenBank/DDBJ databases">
        <authorList>
            <consortium name="DOE Joint Genome Institute"/>
            <person name="Kuo A."/>
            <person name="Kohler A."/>
            <person name="Nagy L.G."/>
            <person name="Floudas D."/>
            <person name="Copeland A."/>
            <person name="Barry K.W."/>
            <person name="Cichocki N."/>
            <person name="Veneault-Fourrey C."/>
            <person name="LaButti K."/>
            <person name="Lindquist E.A."/>
            <person name="Lipzen A."/>
            <person name="Lundell T."/>
            <person name="Morin E."/>
            <person name="Murat C."/>
            <person name="Sun H."/>
            <person name="Tunlid A."/>
            <person name="Henrissat B."/>
            <person name="Grigoriev I.V."/>
            <person name="Hibbett D.S."/>
            <person name="Martin F."/>
            <person name="Nordberg H.P."/>
            <person name="Cantor M.N."/>
            <person name="Hua S.X."/>
        </authorList>
    </citation>
    <scope>NUCLEOTIDE SEQUENCE [LARGE SCALE GENOMIC DNA]</scope>
    <source>
        <strain evidence="2 3">LaAM-08-1</strain>
    </source>
</reference>
<dbReference type="OrthoDB" id="10295988at2759"/>
<evidence type="ECO:0000313" key="2">
    <source>
        <dbReference type="EMBL" id="KIJ99947.1"/>
    </source>
</evidence>
<evidence type="ECO:0000313" key="3">
    <source>
        <dbReference type="Proteomes" id="UP000054477"/>
    </source>
</evidence>
<organism evidence="2 3">
    <name type="scientific">Laccaria amethystina LaAM-08-1</name>
    <dbReference type="NCBI Taxonomy" id="1095629"/>
    <lineage>
        <taxon>Eukaryota</taxon>
        <taxon>Fungi</taxon>
        <taxon>Dikarya</taxon>
        <taxon>Basidiomycota</taxon>
        <taxon>Agaricomycotina</taxon>
        <taxon>Agaricomycetes</taxon>
        <taxon>Agaricomycetidae</taxon>
        <taxon>Agaricales</taxon>
        <taxon>Agaricineae</taxon>
        <taxon>Hydnangiaceae</taxon>
        <taxon>Laccaria</taxon>
    </lineage>
</organism>
<sequence length="118" mass="13534">MVHTWLCLSCGGLGLVDMRCIQILVTAFSDGDFFSERGVFNWAGTFPYYAFSGYPLIRRTTIRRATHVLKHPGYWCYPGVESRSFMGAWAGRCVIAHLDDCWGPSRRSRASSHRTWHR</sequence>
<protein>
    <recommendedName>
        <fullName evidence="4">Secreted protein</fullName>
    </recommendedName>
</protein>
<accession>A0A0C9XVF4</accession>
<gene>
    <name evidence="2" type="ORF">K443DRAFT_101271</name>
</gene>
<evidence type="ECO:0008006" key="4">
    <source>
        <dbReference type="Google" id="ProtNLM"/>
    </source>
</evidence>
<dbReference type="AlphaFoldDB" id="A0A0C9XVF4"/>
<dbReference type="HOGENOM" id="CLU_114203_0_0_1"/>
<dbReference type="EMBL" id="KN838635">
    <property type="protein sequence ID" value="KIJ99947.1"/>
    <property type="molecule type" value="Genomic_DNA"/>
</dbReference>
<keyword evidence="3" id="KW-1185">Reference proteome</keyword>
<proteinExistence type="predicted"/>